<gene>
    <name evidence="1" type="ordered locus">PP7435_Chr4-0526</name>
</gene>
<dbReference type="AlphaFoldDB" id="A0A1G4KQU9"/>
<reference evidence="1 2" key="1">
    <citation type="journal article" date="2011" name="J. Biotechnol.">
        <title>High-quality genome sequence of Pichia pastoris CBS7435.</title>
        <authorList>
            <person name="Kuberl A."/>
            <person name="Schneider J."/>
            <person name="Thallinger G.G."/>
            <person name="Anderl I."/>
            <person name="Wibberg D."/>
            <person name="Hajek T."/>
            <person name="Jaenicke S."/>
            <person name="Brinkrolf K."/>
            <person name="Goesmann A."/>
            <person name="Szczepanowski R."/>
            <person name="Puhler A."/>
            <person name="Schwab H."/>
            <person name="Glieder A."/>
            <person name="Pichler H."/>
        </authorList>
    </citation>
    <scope>NUCLEOTIDE SEQUENCE [LARGE SCALE GENOMIC DNA]</scope>
    <source>
        <strain evidence="2">ATCC 76273 / CBS 7435 / CECT 11047 / NRRL Y-11430 / Wegner 21-1</strain>
    </source>
</reference>
<evidence type="ECO:0000313" key="2">
    <source>
        <dbReference type="Proteomes" id="UP000006853"/>
    </source>
</evidence>
<proteinExistence type="predicted"/>
<reference evidence="1 2" key="2">
    <citation type="journal article" date="2016" name="FEMS Yeast Res.">
        <title>Curation of the genome annotation of Pichia pastoris (Komagataella phaffii) CBS7435 from gene level to protein function.</title>
        <authorList>
            <person name="Valli M."/>
            <person name="Tatto N.E."/>
            <person name="Peymann A."/>
            <person name="Gruber C."/>
            <person name="Landes N."/>
            <person name="Ekker H."/>
            <person name="Thallinger G.G."/>
            <person name="Mattanovich D."/>
            <person name="Gasser B."/>
            <person name="Graf A.B."/>
        </authorList>
    </citation>
    <scope>GENOME REANNOTATION</scope>
    <source>
        <strain evidence="1 2">ATCC 76273 / CBS 7435 / CECT 11047 / NRRL Y-11430 / Wegner 21-1</strain>
    </source>
</reference>
<sequence>MVLHFSQVQAHKYGVLSLYRNLIRKARFVSQDESISDLLREIFHRFKIDLRSHRIRSLLLRGEELNEKFSKTILNGAPSQEIAELISSIKLILAPAAEAKLETPILNPVRSDMEIQDIQARNSQKQKLNDWMQKEIKNKRKENLMSTKTPPDTVYLKEITQPEVLFKLRVQAIDKLKTTLQKGPYKAQIAYKSGLKYPAYMIRVPWGGLWRERRFLYQAMLETDRLNEATTQLANNKSLMKKYYDMENQWDRLTGHSDGDWLSVFRIAEKEIDAQSSKLVSEIKEYNKRQIQISHLTQKQLDAYYEARKANFTQLVKELKNYELNPHHSDIDLGELLEIYNFKSPTKLPLLGIN</sequence>
<protein>
    <submittedName>
        <fullName evidence="1">Uncharacterized protein</fullName>
    </submittedName>
</protein>
<name>A0A1G4KQU9_KOMPC</name>
<accession>A0A1G4KQU9</accession>
<evidence type="ECO:0000313" key="1">
    <source>
        <dbReference type="EMBL" id="SCV12381.1"/>
    </source>
</evidence>
<dbReference type="EMBL" id="FR839631">
    <property type="protein sequence ID" value="SCV12381.1"/>
    <property type="molecule type" value="Genomic_DNA"/>
</dbReference>
<dbReference type="Proteomes" id="UP000006853">
    <property type="component" value="Chromosome 4"/>
</dbReference>
<keyword evidence="2" id="KW-1185">Reference proteome</keyword>
<organism evidence="1 2">
    <name type="scientific">Komagataella phaffii (strain ATCC 76273 / CBS 7435 / CECT 11047 / NRRL Y-11430 / Wegner 21-1)</name>
    <name type="common">Yeast</name>
    <name type="synonym">Pichia pastoris</name>
    <dbReference type="NCBI Taxonomy" id="981350"/>
    <lineage>
        <taxon>Eukaryota</taxon>
        <taxon>Fungi</taxon>
        <taxon>Dikarya</taxon>
        <taxon>Ascomycota</taxon>
        <taxon>Saccharomycotina</taxon>
        <taxon>Pichiomycetes</taxon>
        <taxon>Pichiales</taxon>
        <taxon>Pichiaceae</taxon>
        <taxon>Komagataella</taxon>
    </lineage>
</organism>